<dbReference type="InterPro" id="IPR036291">
    <property type="entry name" value="NAD(P)-bd_dom_sf"/>
</dbReference>
<dbReference type="EMBL" id="BJFL01000038">
    <property type="protein sequence ID" value="GDY33302.1"/>
    <property type="molecule type" value="Genomic_DNA"/>
</dbReference>
<organism evidence="1 2">
    <name type="scientific">Gandjariella thermophila</name>
    <dbReference type="NCBI Taxonomy" id="1931992"/>
    <lineage>
        <taxon>Bacteria</taxon>
        <taxon>Bacillati</taxon>
        <taxon>Actinomycetota</taxon>
        <taxon>Actinomycetes</taxon>
        <taxon>Pseudonocardiales</taxon>
        <taxon>Pseudonocardiaceae</taxon>
        <taxon>Gandjariella</taxon>
    </lineage>
</organism>
<evidence type="ECO:0000313" key="2">
    <source>
        <dbReference type="Proteomes" id="UP000298860"/>
    </source>
</evidence>
<gene>
    <name evidence="1" type="ORF">GTS_49350</name>
</gene>
<proteinExistence type="predicted"/>
<reference evidence="2" key="1">
    <citation type="submission" date="2019-04" db="EMBL/GenBank/DDBJ databases">
        <title>Draft genome sequence of Pseudonocardiaceae bacterium SL3-2-4.</title>
        <authorList>
            <person name="Ningsih F."/>
            <person name="Yokota A."/>
            <person name="Sakai Y."/>
            <person name="Nanatani K."/>
            <person name="Yabe S."/>
            <person name="Oetari A."/>
            <person name="Sjamsuridzal W."/>
        </authorList>
    </citation>
    <scope>NUCLEOTIDE SEQUENCE [LARGE SCALE GENOMIC DNA]</scope>
    <source>
        <strain evidence="2">SL3-2-4</strain>
    </source>
</reference>
<dbReference type="RefSeq" id="WP_137816261.1">
    <property type="nucleotide sequence ID" value="NZ_BJFL01000038.1"/>
</dbReference>
<sequence length="182" mass="18623">MKITVLGRGSVGGGLTALWQRAGHEVTAVGSDGGDASDADVVVVAVPSNAIVDALGKVSGVQGKPTIDATNAFGGRSEGFKSLAHQIKSIVGGPTAKAFNLNFAALYDQIGQQRAAPSNLYAADDAARGVTEQLIRDAGYEPVSAGNLEAAPLLENHLELMFSISEAGLGPFFYRIAGPGEL</sequence>
<dbReference type="AlphaFoldDB" id="A0A4D4JD28"/>
<keyword evidence="2" id="KW-1185">Reference proteome</keyword>
<dbReference type="Gene3D" id="3.40.50.720">
    <property type="entry name" value="NAD(P)-binding Rossmann-like Domain"/>
    <property type="match status" value="1"/>
</dbReference>
<evidence type="ECO:0000313" key="1">
    <source>
        <dbReference type="EMBL" id="GDY33302.1"/>
    </source>
</evidence>
<dbReference type="SUPFAM" id="SSF51735">
    <property type="entry name" value="NAD(P)-binding Rossmann-fold domains"/>
    <property type="match status" value="1"/>
</dbReference>
<protein>
    <submittedName>
        <fullName evidence="1">Dinucleotide-binding protein</fullName>
    </submittedName>
</protein>
<dbReference type="Proteomes" id="UP000298860">
    <property type="component" value="Unassembled WGS sequence"/>
</dbReference>
<name>A0A4D4JD28_9PSEU</name>
<comment type="caution">
    <text evidence="1">The sequence shown here is derived from an EMBL/GenBank/DDBJ whole genome shotgun (WGS) entry which is preliminary data.</text>
</comment>
<dbReference type="OrthoDB" id="5738121at2"/>
<accession>A0A4D4JD28</accession>